<evidence type="ECO:0000313" key="3">
    <source>
        <dbReference type="Proteomes" id="UP000325641"/>
    </source>
</evidence>
<evidence type="ECO:0000256" key="1">
    <source>
        <dbReference type="SAM" id="MobiDB-lite"/>
    </source>
</evidence>
<reference evidence="3" key="1">
    <citation type="submission" date="2019-10" db="EMBL/GenBank/DDBJ databases">
        <title>Complete Genome Sequence of Bradyrhizobium betae type strain PL7HG1T.</title>
        <authorList>
            <person name="Bromfield E.S.P."/>
            <person name="Cloutier S."/>
        </authorList>
    </citation>
    <scope>NUCLEOTIDE SEQUENCE [LARGE SCALE GENOMIC DNA]</scope>
    <source>
        <strain evidence="3">PL7HG1</strain>
    </source>
</reference>
<protein>
    <submittedName>
        <fullName evidence="2">Uncharacterized protein</fullName>
    </submittedName>
</protein>
<dbReference type="Proteomes" id="UP000325641">
    <property type="component" value="Chromosome"/>
</dbReference>
<organism evidence="2 3">
    <name type="scientific">Bradyrhizobium betae</name>
    <dbReference type="NCBI Taxonomy" id="244734"/>
    <lineage>
        <taxon>Bacteria</taxon>
        <taxon>Pseudomonadati</taxon>
        <taxon>Pseudomonadota</taxon>
        <taxon>Alphaproteobacteria</taxon>
        <taxon>Hyphomicrobiales</taxon>
        <taxon>Nitrobacteraceae</taxon>
        <taxon>Bradyrhizobium</taxon>
    </lineage>
</organism>
<gene>
    <name evidence="2" type="ORF">F8237_13840</name>
</gene>
<dbReference type="KEGG" id="bbet:F8237_13840"/>
<sequence>MGVAAKPEPHSVIPAQPRSGCRWRYEWCDAEHRAGSLEGCTAGMQPGRRPSRLAEEANTSG</sequence>
<evidence type="ECO:0000313" key="2">
    <source>
        <dbReference type="EMBL" id="QFI73382.1"/>
    </source>
</evidence>
<name>A0A5P6P4S9_9BRAD</name>
<feature type="region of interest" description="Disordered" evidence="1">
    <location>
        <begin position="37"/>
        <end position="61"/>
    </location>
</feature>
<accession>A0A5P6P4S9</accession>
<proteinExistence type="predicted"/>
<dbReference type="EMBL" id="CP044543">
    <property type="protein sequence ID" value="QFI73382.1"/>
    <property type="molecule type" value="Genomic_DNA"/>
</dbReference>
<dbReference type="AlphaFoldDB" id="A0A5P6P4S9"/>